<name>A0A9D4IQ94_DREPO</name>
<reference evidence="2" key="1">
    <citation type="journal article" date="2019" name="bioRxiv">
        <title>The Genome of the Zebra Mussel, Dreissena polymorpha: A Resource for Invasive Species Research.</title>
        <authorList>
            <person name="McCartney M.A."/>
            <person name="Auch B."/>
            <person name="Kono T."/>
            <person name="Mallez S."/>
            <person name="Zhang Y."/>
            <person name="Obille A."/>
            <person name="Becker A."/>
            <person name="Abrahante J.E."/>
            <person name="Garbe J."/>
            <person name="Badalamenti J.P."/>
            <person name="Herman A."/>
            <person name="Mangelson H."/>
            <person name="Liachko I."/>
            <person name="Sullivan S."/>
            <person name="Sone E.D."/>
            <person name="Koren S."/>
            <person name="Silverstein K.A.T."/>
            <person name="Beckman K.B."/>
            <person name="Gohl D.M."/>
        </authorList>
    </citation>
    <scope>NUCLEOTIDE SEQUENCE</scope>
    <source>
        <strain evidence="2">Duluth1</strain>
        <tissue evidence="2">Whole animal</tissue>
    </source>
</reference>
<sequence length="52" mass="5881">MISDISTTYMAAASHLKNCSSPPPYKKRYVTRAQNGDLYRNEHRGMADGGRY</sequence>
<dbReference type="EMBL" id="JAIWYP010000008">
    <property type="protein sequence ID" value="KAH3782660.1"/>
    <property type="molecule type" value="Genomic_DNA"/>
</dbReference>
<comment type="caution">
    <text evidence="2">The sequence shown here is derived from an EMBL/GenBank/DDBJ whole genome shotgun (WGS) entry which is preliminary data.</text>
</comment>
<dbReference type="Proteomes" id="UP000828390">
    <property type="component" value="Unassembled WGS sequence"/>
</dbReference>
<evidence type="ECO:0000313" key="2">
    <source>
        <dbReference type="EMBL" id="KAH3782660.1"/>
    </source>
</evidence>
<accession>A0A9D4IQ94</accession>
<gene>
    <name evidence="2" type="ORF">DPMN_160579</name>
</gene>
<protein>
    <submittedName>
        <fullName evidence="2">Uncharacterized protein</fullName>
    </submittedName>
</protein>
<dbReference type="AlphaFoldDB" id="A0A9D4IQ94"/>
<organism evidence="2 3">
    <name type="scientific">Dreissena polymorpha</name>
    <name type="common">Zebra mussel</name>
    <name type="synonym">Mytilus polymorpha</name>
    <dbReference type="NCBI Taxonomy" id="45954"/>
    <lineage>
        <taxon>Eukaryota</taxon>
        <taxon>Metazoa</taxon>
        <taxon>Spiralia</taxon>
        <taxon>Lophotrochozoa</taxon>
        <taxon>Mollusca</taxon>
        <taxon>Bivalvia</taxon>
        <taxon>Autobranchia</taxon>
        <taxon>Heteroconchia</taxon>
        <taxon>Euheterodonta</taxon>
        <taxon>Imparidentia</taxon>
        <taxon>Neoheterodontei</taxon>
        <taxon>Myida</taxon>
        <taxon>Dreissenoidea</taxon>
        <taxon>Dreissenidae</taxon>
        <taxon>Dreissena</taxon>
    </lineage>
</organism>
<reference evidence="2" key="2">
    <citation type="submission" date="2020-11" db="EMBL/GenBank/DDBJ databases">
        <authorList>
            <person name="McCartney M.A."/>
            <person name="Auch B."/>
            <person name="Kono T."/>
            <person name="Mallez S."/>
            <person name="Becker A."/>
            <person name="Gohl D.M."/>
            <person name="Silverstein K.A.T."/>
            <person name="Koren S."/>
            <person name="Bechman K.B."/>
            <person name="Herman A."/>
            <person name="Abrahante J.E."/>
            <person name="Garbe J."/>
        </authorList>
    </citation>
    <scope>NUCLEOTIDE SEQUENCE</scope>
    <source>
        <strain evidence="2">Duluth1</strain>
        <tissue evidence="2">Whole animal</tissue>
    </source>
</reference>
<proteinExistence type="predicted"/>
<keyword evidence="3" id="KW-1185">Reference proteome</keyword>
<evidence type="ECO:0000313" key="3">
    <source>
        <dbReference type="Proteomes" id="UP000828390"/>
    </source>
</evidence>
<feature type="compositionally biased region" description="Basic and acidic residues" evidence="1">
    <location>
        <begin position="39"/>
        <end position="52"/>
    </location>
</feature>
<feature type="region of interest" description="Disordered" evidence="1">
    <location>
        <begin position="21"/>
        <end position="52"/>
    </location>
</feature>
<evidence type="ECO:0000256" key="1">
    <source>
        <dbReference type="SAM" id="MobiDB-lite"/>
    </source>
</evidence>